<dbReference type="PANTHER" id="PTHR30565:SF9">
    <property type="entry name" value="PROTEIN YCIF"/>
    <property type="match status" value="1"/>
</dbReference>
<dbReference type="InterPro" id="IPR009078">
    <property type="entry name" value="Ferritin-like_SF"/>
</dbReference>
<accession>A0ABV2R0Y9</accession>
<protein>
    <submittedName>
        <fullName evidence="1">Ferritin-like metal-binding protein YciE</fullName>
    </submittedName>
</protein>
<proteinExistence type="predicted"/>
<name>A0ABV2R0Y9_9HYPH</name>
<dbReference type="InterPro" id="IPR012347">
    <property type="entry name" value="Ferritin-like"/>
</dbReference>
<keyword evidence="2" id="KW-1185">Reference proteome</keyword>
<comment type="caution">
    <text evidence="1">The sequence shown here is derived from an EMBL/GenBank/DDBJ whole genome shotgun (WGS) entry which is preliminary data.</text>
</comment>
<dbReference type="Gene3D" id="1.20.1260.10">
    <property type="match status" value="1"/>
</dbReference>
<organism evidence="1 2">
    <name type="scientific">Kaistia defluvii</name>
    <dbReference type="NCBI Taxonomy" id="410841"/>
    <lineage>
        <taxon>Bacteria</taxon>
        <taxon>Pseudomonadati</taxon>
        <taxon>Pseudomonadota</taxon>
        <taxon>Alphaproteobacteria</taxon>
        <taxon>Hyphomicrobiales</taxon>
        <taxon>Kaistiaceae</taxon>
        <taxon>Kaistia</taxon>
    </lineage>
</organism>
<reference evidence="1 2" key="1">
    <citation type="submission" date="2024-06" db="EMBL/GenBank/DDBJ databases">
        <title>Sorghum-associated microbial communities from plants grown in Nebraska, USA.</title>
        <authorList>
            <person name="Schachtman D."/>
        </authorList>
    </citation>
    <scope>NUCLEOTIDE SEQUENCE [LARGE SCALE GENOMIC DNA]</scope>
    <source>
        <strain evidence="1 2">3207</strain>
    </source>
</reference>
<dbReference type="Pfam" id="PF05974">
    <property type="entry name" value="DUF892"/>
    <property type="match status" value="1"/>
</dbReference>
<dbReference type="Proteomes" id="UP001549321">
    <property type="component" value="Unassembled WGS sequence"/>
</dbReference>
<gene>
    <name evidence="1" type="ORF">ABIE08_002886</name>
</gene>
<dbReference type="InterPro" id="IPR047114">
    <property type="entry name" value="YciF"/>
</dbReference>
<evidence type="ECO:0000313" key="1">
    <source>
        <dbReference type="EMBL" id="MET4634940.1"/>
    </source>
</evidence>
<dbReference type="EMBL" id="JBEPSM010000002">
    <property type="protein sequence ID" value="MET4634940.1"/>
    <property type="molecule type" value="Genomic_DNA"/>
</dbReference>
<sequence length="216" mass="24116">MRLRQFGSSSDLLPFRIFCSSTGKANTFGFLLIMRNDGEEVPLSQRQFNQEDTMATEKTLNDLFLDTLKDIYYAEKQILKALPKMARGASSPELAAAFKKHRDETEGQVDRLQQIFEILDKPARGKTCDAILGIIEEGKEVLEEYNGSMALDAGLTAAAQAVEHYEIARYGTLKSWAMTLGMEEVAALLDQTLQEEINTDRILTELGERNANTQAA</sequence>
<dbReference type="CDD" id="cd07909">
    <property type="entry name" value="YciF"/>
    <property type="match status" value="1"/>
</dbReference>
<evidence type="ECO:0000313" key="2">
    <source>
        <dbReference type="Proteomes" id="UP001549321"/>
    </source>
</evidence>
<dbReference type="InterPro" id="IPR010287">
    <property type="entry name" value="DUF892_YciF-like"/>
</dbReference>
<dbReference type="SUPFAM" id="SSF47240">
    <property type="entry name" value="Ferritin-like"/>
    <property type="match status" value="1"/>
</dbReference>
<dbReference type="PANTHER" id="PTHR30565">
    <property type="entry name" value="PROTEIN YCIF"/>
    <property type="match status" value="1"/>
</dbReference>